<dbReference type="EC" id="3.1.3.46" evidence="4"/>
<keyword evidence="1" id="KW-0547">Nucleotide-binding</keyword>
<dbReference type="InterPro" id="IPR002044">
    <property type="entry name" value="CBM20"/>
</dbReference>
<dbReference type="OrthoDB" id="267323at2759"/>
<dbReference type="Gene3D" id="3.40.50.300">
    <property type="entry name" value="P-loop containing nucleotide triphosphate hydrolases"/>
    <property type="match status" value="1"/>
</dbReference>
<evidence type="ECO:0000256" key="2">
    <source>
        <dbReference type="ARBA" id="ARBA00022840"/>
    </source>
</evidence>
<dbReference type="Proteomes" id="UP000236161">
    <property type="component" value="Unassembled WGS sequence"/>
</dbReference>
<dbReference type="GO" id="GO:0004331">
    <property type="term" value="F:fructose-2,6-bisphosphate 2-phosphatase activity"/>
    <property type="evidence" value="ECO:0007669"/>
    <property type="project" value="UniProtKB-EC"/>
</dbReference>
<dbReference type="GO" id="GO:0005829">
    <property type="term" value="C:cytosol"/>
    <property type="evidence" value="ECO:0007669"/>
    <property type="project" value="TreeGrafter"/>
</dbReference>
<dbReference type="InterPro" id="IPR027417">
    <property type="entry name" value="P-loop_NTPase"/>
</dbReference>
<dbReference type="SUPFAM" id="SSF53254">
    <property type="entry name" value="Phosphoglycerate mutase-like"/>
    <property type="match status" value="1"/>
</dbReference>
<dbReference type="InterPro" id="IPR013079">
    <property type="entry name" value="6Phosfructo_kin"/>
</dbReference>
<protein>
    <submittedName>
        <fullName evidence="4">6-phosphofructo-2-kinase/fructose-2, 6-bisphosphatase</fullName>
        <ecNumber evidence="4">2.7.1.105</ecNumber>
        <ecNumber evidence="4">3.1.3.46</ecNumber>
    </submittedName>
</protein>
<keyword evidence="2" id="KW-0067">ATP-binding</keyword>
<dbReference type="EC" id="2.7.1.105" evidence="4"/>
<dbReference type="GO" id="GO:0005524">
    <property type="term" value="F:ATP binding"/>
    <property type="evidence" value="ECO:0007669"/>
    <property type="project" value="UniProtKB-KW"/>
</dbReference>
<dbReference type="Gene3D" id="2.60.40.10">
    <property type="entry name" value="Immunoglobulins"/>
    <property type="match status" value="1"/>
</dbReference>
<dbReference type="Gene3D" id="3.40.50.1240">
    <property type="entry name" value="Phosphoglycerate mutase-like"/>
    <property type="match status" value="1"/>
</dbReference>
<sequence length="706" mass="78176">MGSGSSKNPSSFHGSADDVVGGLGGLLYVSLKMESLKTAGDLIPHVFGSVPIIGSWEPSRALPMERESASMWELSFVVPPNHETLHFQFLLKPKDRVGPCVVEEGAERLLIGGNLEGDVRAAVFRSAAFGDDVVLQHKVLVKADIVSPFGLAASWRAYQENFRPSTVRGIPDISINAAPERGRENVSTATLELDLESYVVPAPDCAVSSVYAANLTESPRSVASGVVESKSAVAFCALQKQDSQSGLFVDRGVGSSRLVKSVSEDASTSHLNLGSETKAMPAAAGAVAAAAVADQMHGPKEDRRLAIVLVGLPARGKTFTAAKLTRYLRWLGHETKHFNVGKYRRLKHGTNQCADFFRADNPEGMEARNEVAALAMDDMLSWMKRGGQVGIFDATNSTRKRRNMLMKMAEGNCKIIFLETICNDEHIIERNIRLKIQQSPDYAEETDFEAGLQDFKERLTNYDKVYEPVEEGSYIKMIDMVSGNDGQIQVNNISGYLPGRIVFFLVNTHLTPRPILLTRHGESQDNVRGRIGGDSVLSEAGEIYSKKLTNFVEKRLKSEKKASIWTSTLQRTILTATPIVGFPKIQWRALDEINSGVCDGMGYDEIKRNMPEEYESRNKDKLRYRYPRGESYLDVIQRLEPVIIELERQRAPVVVISHQAVLRALYAYFADRPLKEIPSIEVPLHTIIEIQMGVAGVQEKRYKLMD</sequence>
<name>A0A2I0B4J6_9ASPA</name>
<dbReference type="STRING" id="1088818.A0A2I0B4J6"/>
<gene>
    <name evidence="4" type="primary">FKFBP</name>
    <name evidence="4" type="ORF">AXF42_Ash012291</name>
</gene>
<dbReference type="GO" id="GO:0006000">
    <property type="term" value="P:fructose metabolic process"/>
    <property type="evidence" value="ECO:0007669"/>
    <property type="project" value="InterPro"/>
</dbReference>
<evidence type="ECO:0000313" key="5">
    <source>
        <dbReference type="Proteomes" id="UP000236161"/>
    </source>
</evidence>
<dbReference type="InterPro" id="IPR013078">
    <property type="entry name" value="His_Pase_superF_clade-1"/>
</dbReference>
<dbReference type="Pfam" id="PF00300">
    <property type="entry name" value="His_Phos_1"/>
    <property type="match status" value="1"/>
</dbReference>
<dbReference type="InterPro" id="IPR029033">
    <property type="entry name" value="His_PPase_superfam"/>
</dbReference>
<dbReference type="EMBL" id="KZ451916">
    <property type="protein sequence ID" value="PKA62704.1"/>
    <property type="molecule type" value="Genomic_DNA"/>
</dbReference>
<dbReference type="InterPro" id="IPR013784">
    <property type="entry name" value="Carb-bd-like_fold"/>
</dbReference>
<dbReference type="SMART" id="SM01065">
    <property type="entry name" value="CBM_2"/>
    <property type="match status" value="1"/>
</dbReference>
<dbReference type="CDD" id="cd07067">
    <property type="entry name" value="HP_PGM_like"/>
    <property type="match status" value="1"/>
</dbReference>
<dbReference type="GO" id="GO:2001070">
    <property type="term" value="F:starch binding"/>
    <property type="evidence" value="ECO:0007669"/>
    <property type="project" value="InterPro"/>
</dbReference>
<reference evidence="4 5" key="1">
    <citation type="journal article" date="2017" name="Nature">
        <title>The Apostasia genome and the evolution of orchids.</title>
        <authorList>
            <person name="Zhang G.Q."/>
            <person name="Liu K.W."/>
            <person name="Li Z."/>
            <person name="Lohaus R."/>
            <person name="Hsiao Y.Y."/>
            <person name="Niu S.C."/>
            <person name="Wang J.Y."/>
            <person name="Lin Y.C."/>
            <person name="Xu Q."/>
            <person name="Chen L.J."/>
            <person name="Yoshida K."/>
            <person name="Fujiwara S."/>
            <person name="Wang Z.W."/>
            <person name="Zhang Y.Q."/>
            <person name="Mitsuda N."/>
            <person name="Wang M."/>
            <person name="Liu G.H."/>
            <person name="Pecoraro L."/>
            <person name="Huang H.X."/>
            <person name="Xiao X.J."/>
            <person name="Lin M."/>
            <person name="Wu X.Y."/>
            <person name="Wu W.L."/>
            <person name="Chen Y.Y."/>
            <person name="Chang S.B."/>
            <person name="Sakamoto S."/>
            <person name="Ohme-Takagi M."/>
            <person name="Yagi M."/>
            <person name="Zeng S.J."/>
            <person name="Shen C.Y."/>
            <person name="Yeh C.M."/>
            <person name="Luo Y.B."/>
            <person name="Tsai W.C."/>
            <person name="Van de Peer Y."/>
            <person name="Liu Z.J."/>
        </authorList>
    </citation>
    <scope>NUCLEOTIDE SEQUENCE [LARGE SCALE GENOMIC DNA]</scope>
    <source>
        <strain evidence="5">cv. Shenzhen</strain>
        <tissue evidence="4">Stem</tissue>
    </source>
</reference>
<keyword evidence="5" id="KW-1185">Reference proteome</keyword>
<dbReference type="SUPFAM" id="SSF49452">
    <property type="entry name" value="Starch-binding domain-like"/>
    <property type="match status" value="1"/>
</dbReference>
<feature type="domain" description="CBM20" evidence="3">
    <location>
        <begin position="21"/>
        <end position="126"/>
    </location>
</feature>
<dbReference type="InterPro" id="IPR001345">
    <property type="entry name" value="PG/BPGM_mutase_AS"/>
</dbReference>
<evidence type="ECO:0000259" key="3">
    <source>
        <dbReference type="PROSITE" id="PS51166"/>
    </source>
</evidence>
<dbReference type="Pfam" id="PF01591">
    <property type="entry name" value="6PF2K"/>
    <property type="match status" value="1"/>
</dbReference>
<keyword evidence="4" id="KW-0418">Kinase</keyword>
<dbReference type="InterPro" id="IPR013783">
    <property type="entry name" value="Ig-like_fold"/>
</dbReference>
<keyword evidence="4" id="KW-0808">Transferase</keyword>
<dbReference type="PANTHER" id="PTHR10606:SF44">
    <property type="entry name" value="6-PHOSPHOFRUCTO 2-KINASE_FRUCTOSE 2,6-BISPHOSPHATASE LONG FORM"/>
    <property type="match status" value="1"/>
</dbReference>
<dbReference type="PIRSF" id="PIRSF000709">
    <property type="entry name" value="6PFK_2-Ptase"/>
    <property type="match status" value="1"/>
</dbReference>
<dbReference type="SUPFAM" id="SSF52540">
    <property type="entry name" value="P-loop containing nucleoside triphosphate hydrolases"/>
    <property type="match status" value="1"/>
</dbReference>
<dbReference type="SMART" id="SM00855">
    <property type="entry name" value="PGAM"/>
    <property type="match status" value="1"/>
</dbReference>
<dbReference type="PROSITE" id="PS51166">
    <property type="entry name" value="CBM20"/>
    <property type="match status" value="1"/>
</dbReference>
<dbReference type="FunFam" id="3.40.50.300:FF:000570">
    <property type="entry name" value="6-phosphofructo-2-kinase/fructose-2, 6-bisphosphatase-like isoform X1"/>
    <property type="match status" value="1"/>
</dbReference>
<dbReference type="AlphaFoldDB" id="A0A2I0B4J6"/>
<accession>A0A2I0B4J6</accession>
<dbReference type="PRINTS" id="PR00991">
    <property type="entry name" value="6PFRUCTKNASE"/>
</dbReference>
<dbReference type="PROSITE" id="PS00175">
    <property type="entry name" value="PG_MUTASE"/>
    <property type="match status" value="1"/>
</dbReference>
<dbReference type="FunFam" id="2.60.40.10:FF:000740">
    <property type="entry name" value="6-phosphofructo-2-kinase/fructose-2,6-bisphosphatase"/>
    <property type="match status" value="1"/>
</dbReference>
<evidence type="ECO:0000313" key="4">
    <source>
        <dbReference type="EMBL" id="PKA62704.1"/>
    </source>
</evidence>
<organism evidence="4 5">
    <name type="scientific">Apostasia shenzhenica</name>
    <dbReference type="NCBI Taxonomy" id="1088818"/>
    <lineage>
        <taxon>Eukaryota</taxon>
        <taxon>Viridiplantae</taxon>
        <taxon>Streptophyta</taxon>
        <taxon>Embryophyta</taxon>
        <taxon>Tracheophyta</taxon>
        <taxon>Spermatophyta</taxon>
        <taxon>Magnoliopsida</taxon>
        <taxon>Liliopsida</taxon>
        <taxon>Asparagales</taxon>
        <taxon>Orchidaceae</taxon>
        <taxon>Apostasioideae</taxon>
        <taxon>Apostasia</taxon>
    </lineage>
</organism>
<dbReference type="InterPro" id="IPR003094">
    <property type="entry name" value="6Pfruct_kin"/>
</dbReference>
<dbReference type="GO" id="GO:0003873">
    <property type="term" value="F:6-phosphofructo-2-kinase activity"/>
    <property type="evidence" value="ECO:0007669"/>
    <property type="project" value="UniProtKB-EC"/>
</dbReference>
<evidence type="ECO:0000256" key="1">
    <source>
        <dbReference type="ARBA" id="ARBA00022741"/>
    </source>
</evidence>
<dbReference type="FunFam" id="3.40.50.1240:FF:000006">
    <property type="entry name" value="6-phosphofructo-2-kinase/fructose-2, 6-bisphosphatase"/>
    <property type="match status" value="1"/>
</dbReference>
<dbReference type="PANTHER" id="PTHR10606">
    <property type="entry name" value="6-PHOSPHOFRUCTO-2-KINASE/FRUCTOSE-2,6-BISPHOSPHATASE"/>
    <property type="match status" value="1"/>
</dbReference>
<keyword evidence="4" id="KW-0378">Hydrolase</keyword>
<dbReference type="GO" id="GO:0006003">
    <property type="term" value="P:fructose 2,6-bisphosphate metabolic process"/>
    <property type="evidence" value="ECO:0007669"/>
    <property type="project" value="InterPro"/>
</dbReference>
<proteinExistence type="predicted"/>